<proteinExistence type="predicted"/>
<reference evidence="1" key="1">
    <citation type="submission" date="2016-10" db="EMBL/GenBank/DDBJ databases">
        <authorList>
            <person name="de Groot N.N."/>
        </authorList>
    </citation>
    <scope>NUCLEOTIDE SEQUENCE</scope>
</reference>
<accession>A0A1W1BF69</accession>
<dbReference type="Gene3D" id="2.40.160.10">
    <property type="entry name" value="Porin"/>
    <property type="match status" value="1"/>
</dbReference>
<dbReference type="InterPro" id="IPR023614">
    <property type="entry name" value="Porin_dom_sf"/>
</dbReference>
<organism evidence="1">
    <name type="scientific">hydrothermal vent metagenome</name>
    <dbReference type="NCBI Taxonomy" id="652676"/>
    <lineage>
        <taxon>unclassified sequences</taxon>
        <taxon>metagenomes</taxon>
        <taxon>ecological metagenomes</taxon>
    </lineage>
</organism>
<sequence length="394" mass="43952">MKKSNMIKIATGLAFTLLTTTSISAISWKHKNAGSDAKLVMFGFSQINADMGDGAINKDSDSKVKFGADRIRLGWKYFSGNVVGKVFLDFNQATDKKEDTGFRRVMKDAFVGYNFNNNLQVKAGLIKTPVGMGFTIPGWNLDVIKRGFDKKLAFERGAGLMLSGRDMGFGNNAKVNGLEMGHERPWKGFGYDLMIANQTTRSGAVKESNHKDSEGNAYMGRVMFDWGQELHTELSYGTSPMAGGTKDSKDYNVLNFGVDSHLGRSNLKFEYYDVKNIQGRDGWDMSTTAVTGTYFITDTVELAVKDIRGSEKLDRQTSDVSNTYLGVNFYLNPANNKMDRSNKRKRNSHKVMINYVVAGGDTKTFNVSQDENFKGKTGSFYRDDAILAQYQFKF</sequence>
<dbReference type="EMBL" id="FPHN01000002">
    <property type="protein sequence ID" value="SFV52127.1"/>
    <property type="molecule type" value="Genomic_DNA"/>
</dbReference>
<evidence type="ECO:0008006" key="2">
    <source>
        <dbReference type="Google" id="ProtNLM"/>
    </source>
</evidence>
<name>A0A1W1BF69_9ZZZZ</name>
<protein>
    <recommendedName>
        <fullName evidence="2">Porin domain-containing protein</fullName>
    </recommendedName>
</protein>
<dbReference type="AlphaFoldDB" id="A0A1W1BF69"/>
<dbReference type="SUPFAM" id="SSF56935">
    <property type="entry name" value="Porins"/>
    <property type="match status" value="1"/>
</dbReference>
<evidence type="ECO:0000313" key="1">
    <source>
        <dbReference type="EMBL" id="SFV52127.1"/>
    </source>
</evidence>
<gene>
    <name evidence="1" type="ORF">MNB_SV-14-215</name>
</gene>